<keyword evidence="11 19" id="KW-0460">Magnesium</keyword>
<evidence type="ECO:0000313" key="20">
    <source>
        <dbReference type="EMBL" id="HIV24300.1"/>
    </source>
</evidence>
<feature type="transmembrane region" description="Helical" evidence="19">
    <location>
        <begin position="179"/>
        <end position="197"/>
    </location>
</feature>
<dbReference type="GO" id="GO:0009236">
    <property type="term" value="P:cobalamin biosynthetic process"/>
    <property type="evidence" value="ECO:0007669"/>
    <property type="project" value="UniProtKB-UniRule"/>
</dbReference>
<evidence type="ECO:0000313" key="21">
    <source>
        <dbReference type="Proteomes" id="UP000824169"/>
    </source>
</evidence>
<dbReference type="PANTHER" id="PTHR34148">
    <property type="entry name" value="ADENOSYLCOBINAMIDE-GDP RIBAZOLETRANSFERASE"/>
    <property type="match status" value="1"/>
</dbReference>
<evidence type="ECO:0000256" key="12">
    <source>
        <dbReference type="ARBA" id="ARBA00022989"/>
    </source>
</evidence>
<dbReference type="GO" id="GO:0005886">
    <property type="term" value="C:plasma membrane"/>
    <property type="evidence" value="ECO:0007669"/>
    <property type="project" value="UniProtKB-SubCell"/>
</dbReference>
<keyword evidence="12 19" id="KW-1133">Transmembrane helix</keyword>
<comment type="cofactor">
    <cofactor evidence="1 19">
        <name>Mg(2+)</name>
        <dbReference type="ChEBI" id="CHEBI:18420"/>
    </cofactor>
</comment>
<dbReference type="HAMAP" id="MF_00719">
    <property type="entry name" value="CobS"/>
    <property type="match status" value="1"/>
</dbReference>
<keyword evidence="13 19" id="KW-0472">Membrane</keyword>
<keyword evidence="10 19" id="KW-0812">Transmembrane</keyword>
<comment type="pathway">
    <text evidence="3 19">Cofactor biosynthesis; adenosylcobalamin biosynthesis; adenosylcobalamin from cob(II)yrinate a,c-diamide: step 7/7.</text>
</comment>
<evidence type="ECO:0000256" key="19">
    <source>
        <dbReference type="HAMAP-Rule" id="MF_00719"/>
    </source>
</evidence>
<comment type="subcellular location">
    <subcellularLocation>
        <location evidence="2 19">Cell membrane</location>
        <topology evidence="2 19">Multi-pass membrane protein</topology>
    </subcellularLocation>
</comment>
<evidence type="ECO:0000256" key="4">
    <source>
        <dbReference type="ARBA" id="ARBA00010561"/>
    </source>
</evidence>
<name>A0A9D1P0N8_9FIRM</name>
<feature type="transmembrane region" description="Helical" evidence="19">
    <location>
        <begin position="36"/>
        <end position="54"/>
    </location>
</feature>
<reference evidence="20" key="1">
    <citation type="submission" date="2020-10" db="EMBL/GenBank/DDBJ databases">
        <authorList>
            <person name="Gilroy R."/>
        </authorList>
    </citation>
    <scope>NUCLEOTIDE SEQUENCE</scope>
    <source>
        <strain evidence="20">CHK188-20938</strain>
    </source>
</reference>
<dbReference type="EC" id="2.7.8.26" evidence="5 19"/>
<evidence type="ECO:0000256" key="13">
    <source>
        <dbReference type="ARBA" id="ARBA00023136"/>
    </source>
</evidence>
<evidence type="ECO:0000256" key="2">
    <source>
        <dbReference type="ARBA" id="ARBA00004651"/>
    </source>
</evidence>
<evidence type="ECO:0000256" key="7">
    <source>
        <dbReference type="ARBA" id="ARBA00022475"/>
    </source>
</evidence>
<protein>
    <recommendedName>
        <fullName evidence="6 19">Adenosylcobinamide-GDP ribazoletransferase</fullName>
        <ecNumber evidence="5 19">2.7.8.26</ecNumber>
    </recommendedName>
    <alternativeName>
        <fullName evidence="16 19">Cobalamin synthase</fullName>
    </alternativeName>
    <alternativeName>
        <fullName evidence="15 19">Cobalamin-5'-phosphate synthase</fullName>
    </alternativeName>
</protein>
<dbReference type="EMBL" id="DVOO01000003">
    <property type="protein sequence ID" value="HIV24300.1"/>
    <property type="molecule type" value="Genomic_DNA"/>
</dbReference>
<keyword evidence="8 19" id="KW-0169">Cobalamin biosynthesis</keyword>
<evidence type="ECO:0000256" key="18">
    <source>
        <dbReference type="ARBA" id="ARBA00049504"/>
    </source>
</evidence>
<gene>
    <name evidence="19" type="primary">cobS</name>
    <name evidence="20" type="ORF">IAB71_00695</name>
</gene>
<dbReference type="InterPro" id="IPR003805">
    <property type="entry name" value="CobS"/>
</dbReference>
<keyword evidence="9 19" id="KW-0808">Transferase</keyword>
<comment type="caution">
    <text evidence="20">The sequence shown here is derived from an EMBL/GenBank/DDBJ whole genome shotgun (WGS) entry which is preliminary data.</text>
</comment>
<comment type="function">
    <text evidence="14 19">Joins adenosylcobinamide-GDP and alpha-ribazole to generate adenosylcobalamin (Ado-cobalamin). Also synthesizes adenosylcobalamin 5'-phosphate from adenosylcobinamide-GDP and alpha-ribazole 5'-phosphate.</text>
</comment>
<feature type="transmembrane region" description="Helical" evidence="19">
    <location>
        <begin position="232"/>
        <end position="254"/>
    </location>
</feature>
<dbReference type="AlphaFoldDB" id="A0A9D1P0N8"/>
<feature type="transmembrane region" description="Helical" evidence="19">
    <location>
        <begin position="60"/>
        <end position="86"/>
    </location>
</feature>
<evidence type="ECO:0000256" key="16">
    <source>
        <dbReference type="ARBA" id="ARBA00032853"/>
    </source>
</evidence>
<keyword evidence="7 19" id="KW-1003">Cell membrane</keyword>
<evidence type="ECO:0000256" key="14">
    <source>
        <dbReference type="ARBA" id="ARBA00025228"/>
    </source>
</evidence>
<proteinExistence type="inferred from homology"/>
<dbReference type="GO" id="GO:0008818">
    <property type="term" value="F:cobalamin 5'-phosphate synthase activity"/>
    <property type="evidence" value="ECO:0007669"/>
    <property type="project" value="UniProtKB-UniRule"/>
</dbReference>
<evidence type="ECO:0000256" key="6">
    <source>
        <dbReference type="ARBA" id="ARBA00015850"/>
    </source>
</evidence>
<evidence type="ECO:0000256" key="5">
    <source>
        <dbReference type="ARBA" id="ARBA00013200"/>
    </source>
</evidence>
<evidence type="ECO:0000256" key="8">
    <source>
        <dbReference type="ARBA" id="ARBA00022573"/>
    </source>
</evidence>
<dbReference type="PANTHER" id="PTHR34148:SF1">
    <property type="entry name" value="ADENOSYLCOBINAMIDE-GDP RIBAZOLETRANSFERASE"/>
    <property type="match status" value="1"/>
</dbReference>
<reference evidence="20" key="2">
    <citation type="journal article" date="2021" name="PeerJ">
        <title>Extensive microbial diversity within the chicken gut microbiome revealed by metagenomics and culture.</title>
        <authorList>
            <person name="Gilroy R."/>
            <person name="Ravi A."/>
            <person name="Getino M."/>
            <person name="Pursley I."/>
            <person name="Horton D.L."/>
            <person name="Alikhan N.F."/>
            <person name="Baker D."/>
            <person name="Gharbi K."/>
            <person name="Hall N."/>
            <person name="Watson M."/>
            <person name="Adriaenssens E.M."/>
            <person name="Foster-Nyarko E."/>
            <person name="Jarju S."/>
            <person name="Secka A."/>
            <person name="Antonio M."/>
            <person name="Oren A."/>
            <person name="Chaudhuri R.R."/>
            <person name="La Ragione R."/>
            <person name="Hildebrand F."/>
            <person name="Pallen M.J."/>
        </authorList>
    </citation>
    <scope>NUCLEOTIDE SEQUENCE</scope>
    <source>
        <strain evidence="20">CHK188-20938</strain>
    </source>
</reference>
<dbReference type="Pfam" id="PF02654">
    <property type="entry name" value="CobS"/>
    <property type="match status" value="1"/>
</dbReference>
<evidence type="ECO:0000256" key="10">
    <source>
        <dbReference type="ARBA" id="ARBA00022692"/>
    </source>
</evidence>
<comment type="similarity">
    <text evidence="4 19">Belongs to the CobS family.</text>
</comment>
<evidence type="ECO:0000256" key="15">
    <source>
        <dbReference type="ARBA" id="ARBA00032605"/>
    </source>
</evidence>
<evidence type="ECO:0000256" key="1">
    <source>
        <dbReference type="ARBA" id="ARBA00001946"/>
    </source>
</evidence>
<comment type="catalytic activity">
    <reaction evidence="18 19">
        <text>alpha-ribazole 5'-phosphate + adenosylcob(III)inamide-GDP = adenosylcob(III)alamin 5'-phosphate + GMP + H(+)</text>
        <dbReference type="Rhea" id="RHEA:23560"/>
        <dbReference type="ChEBI" id="CHEBI:15378"/>
        <dbReference type="ChEBI" id="CHEBI:57918"/>
        <dbReference type="ChEBI" id="CHEBI:58115"/>
        <dbReference type="ChEBI" id="CHEBI:60487"/>
        <dbReference type="ChEBI" id="CHEBI:60493"/>
        <dbReference type="EC" id="2.7.8.26"/>
    </reaction>
</comment>
<organism evidence="20 21">
    <name type="scientific">Candidatus Scatomonas pullistercoris</name>
    <dbReference type="NCBI Taxonomy" id="2840920"/>
    <lineage>
        <taxon>Bacteria</taxon>
        <taxon>Bacillati</taxon>
        <taxon>Bacillota</taxon>
        <taxon>Clostridia</taxon>
        <taxon>Lachnospirales</taxon>
        <taxon>Lachnospiraceae</taxon>
        <taxon>Lachnospiraceae incertae sedis</taxon>
        <taxon>Candidatus Scatomonas</taxon>
    </lineage>
</organism>
<evidence type="ECO:0000256" key="9">
    <source>
        <dbReference type="ARBA" id="ARBA00022679"/>
    </source>
</evidence>
<comment type="catalytic activity">
    <reaction evidence="17 19">
        <text>alpha-ribazole + adenosylcob(III)inamide-GDP = adenosylcob(III)alamin + GMP + H(+)</text>
        <dbReference type="Rhea" id="RHEA:16049"/>
        <dbReference type="ChEBI" id="CHEBI:10329"/>
        <dbReference type="ChEBI" id="CHEBI:15378"/>
        <dbReference type="ChEBI" id="CHEBI:18408"/>
        <dbReference type="ChEBI" id="CHEBI:58115"/>
        <dbReference type="ChEBI" id="CHEBI:60487"/>
        <dbReference type="EC" id="2.7.8.26"/>
    </reaction>
</comment>
<evidence type="ECO:0000256" key="11">
    <source>
        <dbReference type="ARBA" id="ARBA00022842"/>
    </source>
</evidence>
<evidence type="ECO:0000256" key="3">
    <source>
        <dbReference type="ARBA" id="ARBA00004663"/>
    </source>
</evidence>
<sequence length="259" mass="28028">MKSLWNSFVVAFSMYSKIPMPRADWTRENMKYSMCFFPWVGLAVGALEYGWFYLARLLDFHILLSGAGFVLIPVLVTGGIHLDGFLDTSDAMSSWREREKRLEILKDSHAGAFAVISGISYFVLYLGAAGEVTEACLPVICLAFSVSRTFSALSVENFPNANPKGTAAAFGKNSLKRKVNAALAVYLILLTGGGVLLDPLLGVLLMAAAALCFAFYHHMAMKYFGGITGDLAGFYVCVSELAMILTVVIGNKIAGMITG</sequence>
<feature type="transmembrane region" description="Helical" evidence="19">
    <location>
        <begin position="107"/>
        <end position="125"/>
    </location>
</feature>
<dbReference type="Proteomes" id="UP000824169">
    <property type="component" value="Unassembled WGS sequence"/>
</dbReference>
<accession>A0A9D1P0N8</accession>
<dbReference type="GO" id="GO:0051073">
    <property type="term" value="F:adenosylcobinamide-GDP ribazoletransferase activity"/>
    <property type="evidence" value="ECO:0007669"/>
    <property type="project" value="UniProtKB-UniRule"/>
</dbReference>
<evidence type="ECO:0000256" key="17">
    <source>
        <dbReference type="ARBA" id="ARBA00048623"/>
    </source>
</evidence>